<feature type="domain" description="Amidohydrolase-related" evidence="5">
    <location>
        <begin position="28"/>
        <end position="132"/>
    </location>
</feature>
<dbReference type="SUPFAM" id="SSF51556">
    <property type="entry name" value="Metallo-dependent hydrolases"/>
    <property type="match status" value="1"/>
</dbReference>
<dbReference type="Pfam" id="PF01979">
    <property type="entry name" value="Amidohydro_1"/>
    <property type="match status" value="1"/>
</dbReference>
<reference evidence="6 7" key="1">
    <citation type="submission" date="2023-05" db="EMBL/GenBank/DDBJ databases">
        <title>B98-5 Cell Line De Novo Hybrid Assembly: An Optical Mapping Approach.</title>
        <authorList>
            <person name="Kananen K."/>
            <person name="Auerbach J.A."/>
            <person name="Kautto E."/>
            <person name="Blachly J.S."/>
        </authorList>
    </citation>
    <scope>NUCLEOTIDE SEQUENCE [LARGE SCALE GENOMIC DNA]</scope>
    <source>
        <strain evidence="6">B95-8</strain>
        <tissue evidence="6">Cell line</tissue>
    </source>
</reference>
<dbReference type="Proteomes" id="UP001266305">
    <property type="component" value="Unassembled WGS sequence"/>
</dbReference>
<evidence type="ECO:0000256" key="4">
    <source>
        <dbReference type="ARBA" id="ARBA00025964"/>
    </source>
</evidence>
<protein>
    <submittedName>
        <fullName evidence="6">Dihydropyrimidinase- protein 2</fullName>
    </submittedName>
</protein>
<gene>
    <name evidence="6" type="primary">DPYSL2_1</name>
    <name evidence="6" type="ORF">P7K49_027605</name>
</gene>
<sequence length="160" mass="18215">MTTHVCFFLVDHVVPEPGTSLLAAFDQWREWADSKSCCDYSLHVDITEWHKGIQEEMEALVKDHGVNSFLVYMAFKDRFQLTDCQIYEVLSVIRDIGAIAQVHAENGDIIAEEQQRILDLGITGPEGHVLSRPEEWFTTYGLQGLTKVHQNVVGRIEKLV</sequence>
<dbReference type="InterPro" id="IPR006680">
    <property type="entry name" value="Amidohydro-rel"/>
</dbReference>
<comment type="caution">
    <text evidence="6">The sequence shown here is derived from an EMBL/GenBank/DDBJ whole genome shotgun (WGS) entry which is preliminary data.</text>
</comment>
<dbReference type="InterPro" id="IPR050378">
    <property type="entry name" value="Metallo-dep_Hydrolases_sf"/>
</dbReference>
<evidence type="ECO:0000313" key="6">
    <source>
        <dbReference type="EMBL" id="KAK2093867.1"/>
    </source>
</evidence>
<comment type="subunit">
    <text evidence="4">Homotetramer, and heterotetramer with CRMP1, DPYSL3, DPYSL4 or DPYSL5. Interacts through its C-terminus with the C-terminus of CYFIP1/SRA1. Interacts with HTR4. Interacts with CLN6. Interacts with MICALL1.</text>
</comment>
<comment type="function">
    <text evidence="3">Plays a role in neuronal development and polarity, as well as in axon growth and guidance, neuronal growth cone collapse and cell migration. Necessary for signaling by class 3 semaphorins and subsequent remodeling of the cytoskeleton. May play a role in endocytosis.</text>
</comment>
<dbReference type="PANTHER" id="PTHR11647:SF56">
    <property type="entry name" value="DIHYDROPYRIMIDINASE-RELATED PROTEIN 2"/>
    <property type="match status" value="1"/>
</dbReference>
<accession>A0ABQ9U9Z4</accession>
<dbReference type="EMBL" id="JASSZA010000014">
    <property type="protein sequence ID" value="KAK2093867.1"/>
    <property type="molecule type" value="Genomic_DNA"/>
</dbReference>
<name>A0ABQ9U9Z4_SAGOE</name>
<evidence type="ECO:0000313" key="7">
    <source>
        <dbReference type="Proteomes" id="UP001266305"/>
    </source>
</evidence>
<keyword evidence="2" id="KW-0963">Cytoplasm</keyword>
<dbReference type="Gene3D" id="3.20.20.140">
    <property type="entry name" value="Metal-dependent hydrolases"/>
    <property type="match status" value="1"/>
</dbReference>
<dbReference type="PANTHER" id="PTHR11647">
    <property type="entry name" value="HYDRANTOINASE/DIHYDROPYRIMIDINASE FAMILY MEMBER"/>
    <property type="match status" value="1"/>
</dbReference>
<evidence type="ECO:0000256" key="1">
    <source>
        <dbReference type="ARBA" id="ARBA00008829"/>
    </source>
</evidence>
<organism evidence="6 7">
    <name type="scientific">Saguinus oedipus</name>
    <name type="common">Cotton-top tamarin</name>
    <name type="synonym">Oedipomidas oedipus</name>
    <dbReference type="NCBI Taxonomy" id="9490"/>
    <lineage>
        <taxon>Eukaryota</taxon>
        <taxon>Metazoa</taxon>
        <taxon>Chordata</taxon>
        <taxon>Craniata</taxon>
        <taxon>Vertebrata</taxon>
        <taxon>Euteleostomi</taxon>
        <taxon>Mammalia</taxon>
        <taxon>Eutheria</taxon>
        <taxon>Euarchontoglires</taxon>
        <taxon>Primates</taxon>
        <taxon>Haplorrhini</taxon>
        <taxon>Platyrrhini</taxon>
        <taxon>Cebidae</taxon>
        <taxon>Callitrichinae</taxon>
        <taxon>Saguinus</taxon>
    </lineage>
</organism>
<proteinExistence type="inferred from homology"/>
<dbReference type="InterPro" id="IPR032466">
    <property type="entry name" value="Metal_Hydrolase"/>
</dbReference>
<keyword evidence="7" id="KW-1185">Reference proteome</keyword>
<comment type="similarity">
    <text evidence="1">Belongs to the metallo-dependent hydrolases superfamily. Hydantoinase/dihydropyrimidinase family.</text>
</comment>
<evidence type="ECO:0000256" key="3">
    <source>
        <dbReference type="ARBA" id="ARBA00024777"/>
    </source>
</evidence>
<evidence type="ECO:0000259" key="5">
    <source>
        <dbReference type="Pfam" id="PF01979"/>
    </source>
</evidence>
<evidence type="ECO:0000256" key="2">
    <source>
        <dbReference type="ARBA" id="ARBA00022490"/>
    </source>
</evidence>